<dbReference type="KEGG" id="cgrn:4412665_00683"/>
<evidence type="ECO:0000313" key="3">
    <source>
        <dbReference type="EMBL" id="SNV31837.1"/>
    </source>
</evidence>
<dbReference type="Proteomes" id="UP000215332">
    <property type="component" value="Chromosome 1"/>
</dbReference>
<dbReference type="EMBL" id="LT906441">
    <property type="protein sequence ID" value="SNV31837.1"/>
    <property type="molecule type" value="Genomic_DNA"/>
</dbReference>
<protein>
    <submittedName>
        <fullName evidence="3">Uncharacterized protein</fullName>
    </submittedName>
</protein>
<feature type="transmembrane region" description="Helical" evidence="2">
    <location>
        <begin position="64"/>
        <end position="88"/>
    </location>
</feature>
<reference evidence="3 4" key="1">
    <citation type="submission" date="2017-06" db="EMBL/GenBank/DDBJ databases">
        <authorList>
            <consortium name="Pathogen Informatics"/>
        </authorList>
    </citation>
    <scope>NUCLEOTIDE SEQUENCE [LARGE SCALE GENOMIC DNA]</scope>
    <source>
        <strain evidence="3 4">NCTC11865</strain>
    </source>
</reference>
<feature type="region of interest" description="Disordered" evidence="1">
    <location>
        <begin position="173"/>
        <end position="196"/>
    </location>
</feature>
<organism evidence="3 4">
    <name type="scientific">Cutibacterium granulosum</name>
    <dbReference type="NCBI Taxonomy" id="33011"/>
    <lineage>
        <taxon>Bacteria</taxon>
        <taxon>Bacillati</taxon>
        <taxon>Actinomycetota</taxon>
        <taxon>Actinomycetes</taxon>
        <taxon>Propionibacteriales</taxon>
        <taxon>Propionibacteriaceae</taxon>
        <taxon>Cutibacterium</taxon>
    </lineage>
</organism>
<sequence length="196" mass="21560">MYPWKDPHRAYAVQQRSPLRQPGALTAMRIIVGGGVAGWMLLLGALVLGSSVSNNALAVFLNSYALAIASGDWVKVLLVPVAAFALTVTMGRGHAIDRILFTALAVYWLYFLTFDLELTIPVARLMVIVCMILAWSAPMNRWIRTVHDYEQLLAEGADPRNLAIRYGLVPRRPDGPAQRTMTNPPSWPPPSGSPRP</sequence>
<evidence type="ECO:0000256" key="1">
    <source>
        <dbReference type="SAM" id="MobiDB-lite"/>
    </source>
</evidence>
<accession>A0A239WBF2</accession>
<feature type="compositionally biased region" description="Pro residues" evidence="1">
    <location>
        <begin position="185"/>
        <end position="196"/>
    </location>
</feature>
<evidence type="ECO:0000256" key="2">
    <source>
        <dbReference type="SAM" id="Phobius"/>
    </source>
</evidence>
<feature type="transmembrane region" description="Helical" evidence="2">
    <location>
        <begin position="95"/>
        <end position="112"/>
    </location>
</feature>
<feature type="transmembrane region" description="Helical" evidence="2">
    <location>
        <begin position="118"/>
        <end position="137"/>
    </location>
</feature>
<name>A0A239WBF2_9ACTN</name>
<gene>
    <name evidence="3" type="ORF">SAMEA4412665_00683</name>
</gene>
<evidence type="ECO:0000313" key="4">
    <source>
        <dbReference type="Proteomes" id="UP000215332"/>
    </source>
</evidence>
<keyword evidence="2" id="KW-1133">Transmembrane helix</keyword>
<dbReference type="RefSeq" id="WP_021103923.1">
    <property type="nucleotide sequence ID" value="NZ_LT906441.1"/>
</dbReference>
<keyword evidence="2" id="KW-0812">Transmembrane</keyword>
<keyword evidence="2" id="KW-0472">Membrane</keyword>
<proteinExistence type="predicted"/>
<feature type="transmembrane region" description="Helical" evidence="2">
    <location>
        <begin position="30"/>
        <end position="52"/>
    </location>
</feature>
<dbReference type="AlphaFoldDB" id="A0A239WBF2"/>